<dbReference type="Pfam" id="PF00768">
    <property type="entry name" value="Peptidase_S11"/>
    <property type="match status" value="1"/>
</dbReference>
<evidence type="ECO:0000256" key="8">
    <source>
        <dbReference type="SAM" id="SignalP"/>
    </source>
</evidence>
<dbReference type="InterPro" id="IPR012338">
    <property type="entry name" value="Beta-lactam/transpept-like"/>
</dbReference>
<evidence type="ECO:0000313" key="11">
    <source>
        <dbReference type="Proteomes" id="UP001597520"/>
    </source>
</evidence>
<evidence type="ECO:0000256" key="3">
    <source>
        <dbReference type="ARBA" id="ARBA00022801"/>
    </source>
</evidence>
<accession>A0ABW5T0U1</accession>
<dbReference type="EMBL" id="JBHUML010000002">
    <property type="protein sequence ID" value="MFD2705139.1"/>
    <property type="molecule type" value="Genomic_DNA"/>
</dbReference>
<dbReference type="PRINTS" id="PR00725">
    <property type="entry name" value="DADACBPTASE1"/>
</dbReference>
<dbReference type="Gene3D" id="3.40.710.10">
    <property type="entry name" value="DD-peptidase/beta-lactamase superfamily"/>
    <property type="match status" value="1"/>
</dbReference>
<feature type="chain" id="PRO_5046637268" evidence="8">
    <location>
        <begin position="30"/>
        <end position="391"/>
    </location>
</feature>
<feature type="domain" description="Peptidase S11 D-alanyl-D-alanine carboxypeptidase A N-terminal" evidence="9">
    <location>
        <begin position="34"/>
        <end position="260"/>
    </location>
</feature>
<keyword evidence="10" id="KW-0645">Protease</keyword>
<dbReference type="Proteomes" id="UP001597520">
    <property type="component" value="Unassembled WGS sequence"/>
</dbReference>
<sequence length="391" mass="43712">MKRIRCTLYVAAIACVVCLLSLGWQRAYAATEVEERPELSAETAVLMDTGTGQVLVDKKAAKRMYPASISKIATAITALEQGGLEEKVEISARAADTKGTSVYLVEGEKMPLKQLVQGLLINSGNDAGTAIAEHLNGTEEMFSKQMTDYLMEQTGIENTAFSNPHGLFEKDHYSTAEDMARITRYAMYNETFRDIVSTKTLEWKGKGWETELRNHHQLLWEYEGATGVKNGYVSEAGYTLVTSAKRQGRELIVVVMNADTNHNAYKDTTELLDYGFHAFERKTVPEGARFQSPDQSIYITSEEKSYLQEKGTNTTLKAGNDGEWKVLNDRNRVMLTGTLTKERVKSGGEKKRSAAVIPMEGSDIKGTLWNMWSSYTSTTARTLYYHLRLLL</sequence>
<evidence type="ECO:0000256" key="7">
    <source>
        <dbReference type="RuleBase" id="RU004016"/>
    </source>
</evidence>
<evidence type="ECO:0000313" key="10">
    <source>
        <dbReference type="EMBL" id="MFD2705139.1"/>
    </source>
</evidence>
<keyword evidence="4" id="KW-0133">Cell shape</keyword>
<comment type="similarity">
    <text evidence="1 7">Belongs to the peptidase S11 family.</text>
</comment>
<gene>
    <name evidence="10" type="ORF">ACFSUB_06635</name>
</gene>
<keyword evidence="3 10" id="KW-0378">Hydrolase</keyword>
<proteinExistence type="inferred from homology"/>
<keyword evidence="5" id="KW-0573">Peptidoglycan synthesis</keyword>
<evidence type="ECO:0000256" key="4">
    <source>
        <dbReference type="ARBA" id="ARBA00022960"/>
    </source>
</evidence>
<keyword evidence="10" id="KW-0121">Carboxypeptidase</keyword>
<feature type="signal peptide" evidence="8">
    <location>
        <begin position="1"/>
        <end position="29"/>
    </location>
</feature>
<dbReference type="InterPro" id="IPR001967">
    <property type="entry name" value="Peptidase_S11_N"/>
</dbReference>
<dbReference type="PANTHER" id="PTHR21581:SF6">
    <property type="entry name" value="TRAFFICKING PROTEIN PARTICLE COMPLEX SUBUNIT 12"/>
    <property type="match status" value="1"/>
</dbReference>
<dbReference type="RefSeq" id="WP_380712400.1">
    <property type="nucleotide sequence ID" value="NZ_JBHUML010000002.1"/>
</dbReference>
<dbReference type="SUPFAM" id="SSF56601">
    <property type="entry name" value="beta-lactamase/transpeptidase-like"/>
    <property type="match status" value="1"/>
</dbReference>
<keyword evidence="2 8" id="KW-0732">Signal</keyword>
<reference evidence="11" key="1">
    <citation type="journal article" date="2019" name="Int. J. Syst. Evol. Microbiol.">
        <title>The Global Catalogue of Microorganisms (GCM) 10K type strain sequencing project: providing services to taxonomists for standard genome sequencing and annotation.</title>
        <authorList>
            <consortium name="The Broad Institute Genomics Platform"/>
            <consortium name="The Broad Institute Genome Sequencing Center for Infectious Disease"/>
            <person name="Wu L."/>
            <person name="Ma J."/>
        </authorList>
    </citation>
    <scope>NUCLEOTIDE SEQUENCE [LARGE SCALE GENOMIC DNA]</scope>
    <source>
        <strain evidence="11">KCTC 33792</strain>
    </source>
</reference>
<dbReference type="GO" id="GO:0004180">
    <property type="term" value="F:carboxypeptidase activity"/>
    <property type="evidence" value="ECO:0007669"/>
    <property type="project" value="UniProtKB-KW"/>
</dbReference>
<organism evidence="10 11">
    <name type="scientific">Salibacterium lacus</name>
    <dbReference type="NCBI Taxonomy" id="1898109"/>
    <lineage>
        <taxon>Bacteria</taxon>
        <taxon>Bacillati</taxon>
        <taxon>Bacillota</taxon>
        <taxon>Bacilli</taxon>
        <taxon>Bacillales</taxon>
        <taxon>Bacillaceae</taxon>
    </lineage>
</organism>
<dbReference type="InterPro" id="IPR018044">
    <property type="entry name" value="Peptidase_S11"/>
</dbReference>
<evidence type="ECO:0000259" key="9">
    <source>
        <dbReference type="Pfam" id="PF00768"/>
    </source>
</evidence>
<evidence type="ECO:0000256" key="6">
    <source>
        <dbReference type="ARBA" id="ARBA00023316"/>
    </source>
</evidence>
<evidence type="ECO:0000256" key="1">
    <source>
        <dbReference type="ARBA" id="ARBA00007164"/>
    </source>
</evidence>
<name>A0ABW5T0U1_9BACI</name>
<comment type="caution">
    <text evidence="10">The sequence shown here is derived from an EMBL/GenBank/DDBJ whole genome shotgun (WGS) entry which is preliminary data.</text>
</comment>
<keyword evidence="6" id="KW-0961">Cell wall biogenesis/degradation</keyword>
<dbReference type="PANTHER" id="PTHR21581">
    <property type="entry name" value="D-ALANYL-D-ALANINE CARBOXYPEPTIDASE"/>
    <property type="match status" value="1"/>
</dbReference>
<protein>
    <submittedName>
        <fullName evidence="10">D-alanyl-D-alanine carboxypeptidase family protein</fullName>
        <ecNumber evidence="10">3.4.-.-</ecNumber>
    </submittedName>
</protein>
<evidence type="ECO:0000256" key="5">
    <source>
        <dbReference type="ARBA" id="ARBA00022984"/>
    </source>
</evidence>
<evidence type="ECO:0000256" key="2">
    <source>
        <dbReference type="ARBA" id="ARBA00022729"/>
    </source>
</evidence>
<dbReference type="EC" id="3.4.-.-" evidence="10"/>
<keyword evidence="11" id="KW-1185">Reference proteome</keyword>